<dbReference type="PROSITE" id="PS51296">
    <property type="entry name" value="RIESKE"/>
    <property type="match status" value="1"/>
</dbReference>
<dbReference type="InterPro" id="IPR015879">
    <property type="entry name" value="Ring_hydroxy_dOase_asu_C_dom"/>
</dbReference>
<name>A0A427DJZ1_9GAMM</name>
<dbReference type="InterPro" id="IPR001663">
    <property type="entry name" value="Rng_hydr_dOase-A"/>
</dbReference>
<keyword evidence="9" id="KW-0520">NAD</keyword>
<dbReference type="GO" id="GO:0005506">
    <property type="term" value="F:iron ion binding"/>
    <property type="evidence" value="ECO:0007669"/>
    <property type="project" value="InterPro"/>
</dbReference>
<dbReference type="Gene3D" id="3.90.380.10">
    <property type="entry name" value="Naphthalene 1,2-dioxygenase Alpha Subunit, Chain A, domain 1"/>
    <property type="match status" value="1"/>
</dbReference>
<dbReference type="RefSeq" id="WP_125940527.1">
    <property type="nucleotide sequence ID" value="NZ_RHQL01000031.1"/>
</dbReference>
<evidence type="ECO:0000256" key="3">
    <source>
        <dbReference type="ARBA" id="ARBA00022723"/>
    </source>
</evidence>
<reference evidence="11 12" key="1">
    <citation type="submission" date="2018-10" db="EMBL/GenBank/DDBJ databases">
        <title>Transmission dynamics of multidrug resistant bacteria on intensive care unit surfaces.</title>
        <authorList>
            <person name="D'Souza A.W."/>
            <person name="Potter R.F."/>
            <person name="Wallace M."/>
            <person name="Shupe A."/>
            <person name="Patel S."/>
            <person name="Sun S."/>
            <person name="Gul D."/>
            <person name="Kwon J.H."/>
            <person name="Andleeb S."/>
            <person name="Burnham C.-A.D."/>
            <person name="Dantas G."/>
        </authorList>
    </citation>
    <scope>NUCLEOTIDE SEQUENCE [LARGE SCALE GENOMIC DNA]</scope>
    <source>
        <strain evidence="11 12">PX_177</strain>
    </source>
</reference>
<dbReference type="EMBL" id="RHQL01000031">
    <property type="protein sequence ID" value="RRV03596.1"/>
    <property type="molecule type" value="Genomic_DNA"/>
</dbReference>
<evidence type="ECO:0000313" key="11">
    <source>
        <dbReference type="EMBL" id="RRV03596.1"/>
    </source>
</evidence>
<dbReference type="PANTHER" id="PTHR43756">
    <property type="entry name" value="CHOLINE MONOOXYGENASE, CHLOROPLASTIC"/>
    <property type="match status" value="1"/>
</dbReference>
<dbReference type="CDD" id="cd08879">
    <property type="entry name" value="RHO_alpha_C_AntDO-like"/>
    <property type="match status" value="1"/>
</dbReference>
<dbReference type="GO" id="GO:0051213">
    <property type="term" value="F:dioxygenase activity"/>
    <property type="evidence" value="ECO:0007669"/>
    <property type="project" value="UniProtKB-KW"/>
</dbReference>
<dbReference type="AlphaFoldDB" id="A0A427DJZ1"/>
<accession>A0A427DJZ1</accession>
<dbReference type="GO" id="GO:0051537">
    <property type="term" value="F:2 iron, 2 sulfur cluster binding"/>
    <property type="evidence" value="ECO:0007669"/>
    <property type="project" value="UniProtKB-KW"/>
</dbReference>
<evidence type="ECO:0000256" key="8">
    <source>
        <dbReference type="ARBA" id="ARBA00023014"/>
    </source>
</evidence>
<dbReference type="Pfam" id="PF00848">
    <property type="entry name" value="Ring_hydroxyl_A"/>
    <property type="match status" value="1"/>
</dbReference>
<evidence type="ECO:0000256" key="1">
    <source>
        <dbReference type="ARBA" id="ARBA00008751"/>
    </source>
</evidence>
<keyword evidence="7" id="KW-0408">Iron</keyword>
<dbReference type="SUPFAM" id="SSF50022">
    <property type="entry name" value="ISP domain"/>
    <property type="match status" value="1"/>
</dbReference>
<dbReference type="PRINTS" id="PR00090">
    <property type="entry name" value="RNGDIOXGNASE"/>
</dbReference>
<evidence type="ECO:0000256" key="7">
    <source>
        <dbReference type="ARBA" id="ARBA00023004"/>
    </source>
</evidence>
<keyword evidence="6" id="KW-0560">Oxidoreductase</keyword>
<dbReference type="InterPro" id="IPR017941">
    <property type="entry name" value="Rieske_2Fe-2S"/>
</dbReference>
<keyword evidence="3" id="KW-0479">Metal-binding</keyword>
<keyword evidence="4" id="KW-0058">Aromatic hydrocarbons catabolism</keyword>
<keyword evidence="5 11" id="KW-0223">Dioxygenase</keyword>
<proteinExistence type="inferred from homology"/>
<dbReference type="InterPro" id="IPR036922">
    <property type="entry name" value="Rieske_2Fe-2S_sf"/>
</dbReference>
<dbReference type="PROSITE" id="PS00570">
    <property type="entry name" value="RING_HYDROXYL_ALPHA"/>
    <property type="match status" value="1"/>
</dbReference>
<evidence type="ECO:0000256" key="6">
    <source>
        <dbReference type="ARBA" id="ARBA00023002"/>
    </source>
</evidence>
<evidence type="ECO:0000256" key="9">
    <source>
        <dbReference type="ARBA" id="ARBA00023027"/>
    </source>
</evidence>
<evidence type="ECO:0000256" key="2">
    <source>
        <dbReference type="ARBA" id="ARBA00022714"/>
    </source>
</evidence>
<dbReference type="Gene3D" id="2.102.10.10">
    <property type="entry name" value="Rieske [2Fe-2S] iron-sulphur domain"/>
    <property type="match status" value="1"/>
</dbReference>
<keyword evidence="2" id="KW-0001">2Fe-2S</keyword>
<comment type="similarity">
    <text evidence="1">Belongs to the bacterial ring-hydroxylating dioxygenase alpha subunit family.</text>
</comment>
<gene>
    <name evidence="11" type="ORF">EGJ28_23645</name>
</gene>
<dbReference type="Proteomes" id="UP000276506">
    <property type="component" value="Unassembled WGS sequence"/>
</dbReference>
<evidence type="ECO:0000256" key="4">
    <source>
        <dbReference type="ARBA" id="ARBA00022797"/>
    </source>
</evidence>
<sequence length="441" mass="50419">MEAQTLNLTSEWDHLVQEDRVHRSVYLDDRIFRLEMDRVFAANWVYLLHESEIPQANDYSRAWIGTRELVVTRGEDMSLNVFFNRCSHRGATVCRQHQGNSSTFTCPYHGWRFDNKGQLFGIPGKNAYGPAFKGRDMHLARPERVEIYKGFVFATLNPQAPTLREHLGNSAPFLDDWIAHQGGEENIVVSGAQRYHLDCNWKMVYDNAGDGYHVPFSHQSLLKMTSDRYGGGDMTYFVDADRSRMRSVALENGHSLVDQRAEMHAVSGWDQQRPQPGREPFEKHVAETSGERASEVLKSAVGAGMNLSIFPNLLLIGNQIQVIQPLNAHSVAMHWHATRRRDGDAELNAIRMRTQEDFPIMGEMDDATNFEECQRGLMNTPEDEWVDMGRHYETDRNETGELGEVVAPVTSDIHMRNYYAQWRKLMNNAVDLCVEKGKVAK</sequence>
<keyword evidence="8" id="KW-0411">Iron-sulfur</keyword>
<evidence type="ECO:0000256" key="5">
    <source>
        <dbReference type="ARBA" id="ARBA00022964"/>
    </source>
</evidence>
<comment type="caution">
    <text evidence="11">The sequence shown here is derived from an EMBL/GenBank/DDBJ whole genome shotgun (WGS) entry which is preliminary data.</text>
</comment>
<protein>
    <submittedName>
        <fullName evidence="11">Aromatic ring-hydroxylating dioxygenase subunit alpha</fullName>
    </submittedName>
</protein>
<organism evidence="11 12">
    <name type="scientific">Stutzerimonas xanthomarina</name>
    <dbReference type="NCBI Taxonomy" id="271420"/>
    <lineage>
        <taxon>Bacteria</taxon>
        <taxon>Pseudomonadati</taxon>
        <taxon>Pseudomonadota</taxon>
        <taxon>Gammaproteobacteria</taxon>
        <taxon>Pseudomonadales</taxon>
        <taxon>Pseudomonadaceae</taxon>
        <taxon>Stutzerimonas</taxon>
    </lineage>
</organism>
<dbReference type="Pfam" id="PF00355">
    <property type="entry name" value="Rieske"/>
    <property type="match status" value="1"/>
</dbReference>
<evidence type="ECO:0000313" key="12">
    <source>
        <dbReference type="Proteomes" id="UP000276506"/>
    </source>
</evidence>
<dbReference type="PANTHER" id="PTHR43756:SF1">
    <property type="entry name" value="3-PHENYLPROPIONATE_CINNAMIC ACID DIOXYGENASE SUBUNIT ALPHA"/>
    <property type="match status" value="1"/>
</dbReference>
<feature type="domain" description="Rieske" evidence="10">
    <location>
        <begin position="45"/>
        <end position="154"/>
    </location>
</feature>
<evidence type="ECO:0000259" key="10">
    <source>
        <dbReference type="PROSITE" id="PS51296"/>
    </source>
</evidence>
<dbReference type="SUPFAM" id="SSF55961">
    <property type="entry name" value="Bet v1-like"/>
    <property type="match status" value="1"/>
</dbReference>
<dbReference type="InterPro" id="IPR015881">
    <property type="entry name" value="ARHD_Rieske_2Fe_2S"/>
</dbReference>
<dbReference type="CDD" id="cd03469">
    <property type="entry name" value="Rieske_RO_Alpha_N"/>
    <property type="match status" value="1"/>
</dbReference>